<gene>
    <name evidence="2" type="ORF">DCC81_10050</name>
</gene>
<dbReference type="OrthoDB" id="959050at2"/>
<sequence>MKIYISEEDLVQNVQQRFREAFPFLEIHFPLMGADKKVGSEVAPETPIDDIRMQHSFGWIDVDDSKTVEQLEREFMELFGLTVEIFRKGKNCYFSTKDTCYLPLREQNAIGGRSHQCTAQPPVEQPVKNLTPELPRASH</sequence>
<feature type="region of interest" description="Disordered" evidence="1">
    <location>
        <begin position="115"/>
        <end position="139"/>
    </location>
</feature>
<reference evidence="2 3" key="1">
    <citation type="submission" date="2018-04" db="EMBL/GenBank/DDBJ databases">
        <title>Chitinophaga fuyangensis sp. nov., isolated from soil in a chemical factory.</title>
        <authorList>
            <person name="Chen K."/>
        </authorList>
    </citation>
    <scope>NUCLEOTIDE SEQUENCE [LARGE SCALE GENOMIC DNA]</scope>
    <source>
        <strain evidence="2 3">LY-1</strain>
    </source>
</reference>
<protein>
    <submittedName>
        <fullName evidence="2">Uncharacterized protein</fullName>
    </submittedName>
</protein>
<dbReference type="RefSeq" id="WP_108686395.1">
    <property type="nucleotide sequence ID" value="NZ_QCYK01000001.1"/>
</dbReference>
<dbReference type="AlphaFoldDB" id="A0A2T7BQ02"/>
<name>A0A2T7BQ02_9BACT</name>
<evidence type="ECO:0000313" key="2">
    <source>
        <dbReference type="EMBL" id="PUZ29757.1"/>
    </source>
</evidence>
<evidence type="ECO:0000256" key="1">
    <source>
        <dbReference type="SAM" id="MobiDB-lite"/>
    </source>
</evidence>
<dbReference type="Proteomes" id="UP000244450">
    <property type="component" value="Unassembled WGS sequence"/>
</dbReference>
<accession>A0A2T7BQ02</accession>
<organism evidence="2 3">
    <name type="scientific">Chitinophaga parva</name>
    <dbReference type="NCBI Taxonomy" id="2169414"/>
    <lineage>
        <taxon>Bacteria</taxon>
        <taxon>Pseudomonadati</taxon>
        <taxon>Bacteroidota</taxon>
        <taxon>Chitinophagia</taxon>
        <taxon>Chitinophagales</taxon>
        <taxon>Chitinophagaceae</taxon>
        <taxon>Chitinophaga</taxon>
    </lineage>
</organism>
<comment type="caution">
    <text evidence="2">The sequence shown here is derived from an EMBL/GenBank/DDBJ whole genome shotgun (WGS) entry which is preliminary data.</text>
</comment>
<proteinExistence type="predicted"/>
<dbReference type="EMBL" id="QCYK01000001">
    <property type="protein sequence ID" value="PUZ29757.1"/>
    <property type="molecule type" value="Genomic_DNA"/>
</dbReference>
<evidence type="ECO:0000313" key="3">
    <source>
        <dbReference type="Proteomes" id="UP000244450"/>
    </source>
</evidence>
<keyword evidence="3" id="KW-1185">Reference proteome</keyword>